<protein>
    <submittedName>
        <fullName evidence="2">Putative GTPase activating protein of Rab-like GTPase</fullName>
    </submittedName>
</protein>
<sequence>MSHCPPPSLIEKVKDEIEGSFPIQSASSQRSEEEVYQNVLAGPIISLRSVAVLCRRGTPEKYRAVFWKLLMGFLPPEVSRWEKLQEAKTKEYCDIVHIVCELDEQGKVVVGGSSSRAVDVDIPRTIPSMHFFNAHEDQSNVPSIQMVFSSTQESLRRIIHTLAGVNRGLGYVQGMNELVGHLLYAFSGGRREAVCDSVESEVFFCFQTMLTYLGDDFCRSLDFDQDTGVMCTIHHFERLFQFIDPILWEHLESHQVKSEFYAFRWITLLFTQEFNVPDVFRVWDFLFSFGEELRSIVLYVAVAMLHYQRHELLQMNILSEFLPLLQLYPPCDVNEFLKIAMKWIERFGFQLVKQLKVSTPEDVVLLQRQHGIIIANEVSWSGSLRGLMSSMRGLTKYLKKE</sequence>
<dbReference type="VEuPathDB" id="TriTrypDB:TM35_000072090"/>
<dbReference type="RefSeq" id="XP_028884851.1">
    <property type="nucleotide sequence ID" value="XM_029023655.1"/>
</dbReference>
<evidence type="ECO:0000313" key="2">
    <source>
        <dbReference type="EMBL" id="ORC90785.1"/>
    </source>
</evidence>
<dbReference type="GO" id="GO:0005096">
    <property type="term" value="F:GTPase activator activity"/>
    <property type="evidence" value="ECO:0007669"/>
    <property type="project" value="TreeGrafter"/>
</dbReference>
<dbReference type="PROSITE" id="PS50086">
    <property type="entry name" value="TBC_RABGAP"/>
    <property type="match status" value="1"/>
</dbReference>
<dbReference type="OrthoDB" id="26371at2759"/>
<keyword evidence="3" id="KW-1185">Reference proteome</keyword>
<dbReference type="Pfam" id="PF00566">
    <property type="entry name" value="RabGAP-TBC"/>
    <property type="match status" value="1"/>
</dbReference>
<dbReference type="Gene3D" id="1.10.472.80">
    <property type="entry name" value="Ypt/Rab-GAP domain of gyp1p, domain 3"/>
    <property type="match status" value="1"/>
</dbReference>
<comment type="caution">
    <text evidence="2">The sequence shown here is derived from an EMBL/GenBank/DDBJ whole genome shotgun (WGS) entry which is preliminary data.</text>
</comment>
<dbReference type="SMART" id="SM00164">
    <property type="entry name" value="TBC"/>
    <property type="match status" value="1"/>
</dbReference>
<dbReference type="FunFam" id="1.10.472.80:FF:000048">
    <property type="entry name" value="TBC domain containing protein"/>
    <property type="match status" value="1"/>
</dbReference>
<gene>
    <name evidence="2" type="ORF">TM35_000072090</name>
</gene>
<dbReference type="AlphaFoldDB" id="A0A1X0P1K5"/>
<evidence type="ECO:0000313" key="3">
    <source>
        <dbReference type="Proteomes" id="UP000192257"/>
    </source>
</evidence>
<accession>A0A1X0P1K5</accession>
<feature type="domain" description="Rab-GAP TBC" evidence="1">
    <location>
        <begin position="57"/>
        <end position="290"/>
    </location>
</feature>
<dbReference type="EMBL" id="NBCO01000007">
    <property type="protein sequence ID" value="ORC90785.1"/>
    <property type="molecule type" value="Genomic_DNA"/>
</dbReference>
<dbReference type="Gene3D" id="1.10.8.270">
    <property type="entry name" value="putative rabgap domain of human tbc1 domain family member 14 like domains"/>
    <property type="match status" value="1"/>
</dbReference>
<dbReference type="InterPro" id="IPR035969">
    <property type="entry name" value="Rab-GAP_TBC_sf"/>
</dbReference>
<reference evidence="2 3" key="1">
    <citation type="submission" date="2017-03" db="EMBL/GenBank/DDBJ databases">
        <title>An alternative strategy for trypanosome survival in the mammalian bloodstream revealed through genome and transcriptome analysis of the ubiquitous bovine parasite Trypanosoma (Megatrypanum) theileri.</title>
        <authorList>
            <person name="Kelly S."/>
            <person name="Ivens A."/>
            <person name="Mott A."/>
            <person name="O'Neill E."/>
            <person name="Emms D."/>
            <person name="Macleod O."/>
            <person name="Voorheis P."/>
            <person name="Matthews J."/>
            <person name="Matthews K."/>
            <person name="Carrington M."/>
        </authorList>
    </citation>
    <scope>NUCLEOTIDE SEQUENCE [LARGE SCALE GENOMIC DNA]</scope>
    <source>
        <strain evidence="2">Edinburgh</strain>
    </source>
</reference>
<dbReference type="SUPFAM" id="SSF47923">
    <property type="entry name" value="Ypt/Rab-GAP domain of gyp1p"/>
    <property type="match status" value="2"/>
</dbReference>
<dbReference type="GeneID" id="39983435"/>
<dbReference type="InterPro" id="IPR000195">
    <property type="entry name" value="Rab-GAP-TBC_dom"/>
</dbReference>
<dbReference type="STRING" id="67003.A0A1X0P1K5"/>
<organism evidence="2 3">
    <name type="scientific">Trypanosoma theileri</name>
    <dbReference type="NCBI Taxonomy" id="67003"/>
    <lineage>
        <taxon>Eukaryota</taxon>
        <taxon>Discoba</taxon>
        <taxon>Euglenozoa</taxon>
        <taxon>Kinetoplastea</taxon>
        <taxon>Metakinetoplastina</taxon>
        <taxon>Trypanosomatida</taxon>
        <taxon>Trypanosomatidae</taxon>
        <taxon>Trypanosoma</taxon>
    </lineage>
</organism>
<proteinExistence type="predicted"/>
<evidence type="ECO:0000259" key="1">
    <source>
        <dbReference type="PROSITE" id="PS50086"/>
    </source>
</evidence>
<dbReference type="PANTHER" id="PTHR22957">
    <property type="entry name" value="TBC1 DOMAIN FAMILY MEMBER GTPASE-ACTIVATING PROTEIN"/>
    <property type="match status" value="1"/>
</dbReference>
<dbReference type="GO" id="GO:0006886">
    <property type="term" value="P:intracellular protein transport"/>
    <property type="evidence" value="ECO:0007669"/>
    <property type="project" value="TreeGrafter"/>
</dbReference>
<dbReference type="Proteomes" id="UP000192257">
    <property type="component" value="Unassembled WGS sequence"/>
</dbReference>
<name>A0A1X0P1K5_9TRYP</name>
<dbReference type="PANTHER" id="PTHR22957:SF27">
    <property type="entry name" value="TBC1 DOMAIN FAMILY MEMBER 13"/>
    <property type="match status" value="1"/>
</dbReference>